<sequence length="545" mass="61690">MHEIICPHCKKAFKIDEAGYADIQKQVRDSEFDKQREELEKQLHERLQLAEQEKRNAVALERARMAGELTSSAASKDAEIQDLKNQLEAAALANRLALAQALSGLEKERDGLLNQLAHAQSEQQSAEQLVAARLQAELEKTAAAKDAEIQRLKAQLDSEAVARQLAVNNAISDAQRQRDELAQQLHQSQLEQRAQAALAQARLESELQKAVTSKELELQTLKSQLDAASVSHQLALTEAVGKVQQERDTLKNHLDRAALEKELAEKSLKDKYETQLKDRDEAIERLRDMKAKLSTKMVGETLEQHCEIEFNRIRASAFPRAYFEKDNDASRGSKGDFIFREHDEAQTEIVSIMFEMKNENDQTATKKKNEDFFKELDKDRTEKGCEYAVLVSLLEPDNELYNSGIVDVSHRYPKMYVVRPQFFIPMITLLRNAAMNSLRYKSELALVKAQNVDITRFEAQLDDFKTAFGRNWRLASDGFEEAVKRIDEAIKDLEKTKDALYKSANNLRLANDKAEDLTVKKLIRGNPTMAAKFAELKSDGTAGAD</sequence>
<keyword evidence="3" id="KW-1185">Reference proteome</keyword>
<feature type="coiled-coil region" evidence="1">
    <location>
        <begin position="476"/>
        <end position="510"/>
    </location>
</feature>
<accession>A0A1I7KN69</accession>
<evidence type="ECO:0000313" key="3">
    <source>
        <dbReference type="Proteomes" id="UP000183656"/>
    </source>
</evidence>
<organism evidence="2 3">
    <name type="scientific">Paenacidovorax caeni</name>
    <dbReference type="NCBI Taxonomy" id="343013"/>
    <lineage>
        <taxon>Bacteria</taxon>
        <taxon>Pseudomonadati</taxon>
        <taxon>Pseudomonadota</taxon>
        <taxon>Betaproteobacteria</taxon>
        <taxon>Burkholderiales</taxon>
        <taxon>Comamonadaceae</taxon>
        <taxon>Paenacidovorax</taxon>
    </lineage>
</organism>
<evidence type="ECO:0000313" key="2">
    <source>
        <dbReference type="EMBL" id="SFU98868.1"/>
    </source>
</evidence>
<dbReference type="EMBL" id="FPBX01000060">
    <property type="protein sequence ID" value="SFU98868.1"/>
    <property type="molecule type" value="Genomic_DNA"/>
</dbReference>
<keyword evidence="1" id="KW-0175">Coiled coil</keyword>
<feature type="coiled-coil region" evidence="1">
    <location>
        <begin position="32"/>
        <end position="292"/>
    </location>
</feature>
<proteinExistence type="predicted"/>
<dbReference type="RefSeq" id="WP_082366664.1">
    <property type="nucleotide sequence ID" value="NZ_CYIG01000065.1"/>
</dbReference>
<protein>
    <recommendedName>
        <fullName evidence="4">DUF2130 domain-containing protein</fullName>
    </recommendedName>
</protein>
<dbReference type="Pfam" id="PF09903">
    <property type="entry name" value="DUF2130"/>
    <property type="match status" value="1"/>
</dbReference>
<dbReference type="AlphaFoldDB" id="A0A1I7KN69"/>
<dbReference type="OrthoDB" id="3224137at2"/>
<reference evidence="2 3" key="1">
    <citation type="submission" date="2016-10" db="EMBL/GenBank/DDBJ databases">
        <authorList>
            <person name="de Groot N.N."/>
        </authorList>
    </citation>
    <scope>NUCLEOTIDE SEQUENCE [LARGE SCALE GENOMIC DNA]</scope>
    <source>
        <strain evidence="2 3">R-24608</strain>
    </source>
</reference>
<evidence type="ECO:0008006" key="4">
    <source>
        <dbReference type="Google" id="ProtNLM"/>
    </source>
</evidence>
<dbReference type="Proteomes" id="UP000183656">
    <property type="component" value="Unassembled WGS sequence"/>
</dbReference>
<gene>
    <name evidence="2" type="ORF">SAMN04489707_10606</name>
</gene>
<evidence type="ECO:0000256" key="1">
    <source>
        <dbReference type="SAM" id="Coils"/>
    </source>
</evidence>
<name>A0A1I7KN69_9BURK</name>
<dbReference type="InterPro" id="IPR019219">
    <property type="entry name" value="DUF2130"/>
</dbReference>